<dbReference type="GO" id="GO:0004497">
    <property type="term" value="F:monooxygenase activity"/>
    <property type="evidence" value="ECO:0007669"/>
    <property type="project" value="InterPro"/>
</dbReference>
<dbReference type="GO" id="GO:0016705">
    <property type="term" value="F:oxidoreductase activity, acting on paired donors, with incorporation or reduction of molecular oxygen"/>
    <property type="evidence" value="ECO:0007669"/>
    <property type="project" value="InterPro"/>
</dbReference>
<protein>
    <submittedName>
        <fullName evidence="3">Pentalenene C13 hydroxylase</fullName>
    </submittedName>
</protein>
<dbReference type="Pfam" id="PF00067">
    <property type="entry name" value="p450"/>
    <property type="match status" value="1"/>
</dbReference>
<feature type="compositionally biased region" description="Polar residues" evidence="2">
    <location>
        <begin position="292"/>
        <end position="301"/>
    </location>
</feature>
<dbReference type="RefSeq" id="WP_095581697.1">
    <property type="nucleotide sequence ID" value="NZ_JAJQQS010000010.1"/>
</dbReference>
<evidence type="ECO:0000256" key="2">
    <source>
        <dbReference type="SAM" id="MobiDB-lite"/>
    </source>
</evidence>
<dbReference type="InterPro" id="IPR050121">
    <property type="entry name" value="Cytochrome_P450_monoxygenase"/>
</dbReference>
<gene>
    <name evidence="3" type="ORF">CK936_16315</name>
</gene>
<reference evidence="3 4" key="1">
    <citation type="submission" date="2017-08" db="EMBL/GenBank/DDBJ databases">
        <title>Genome sequence of Streptomyces albireticuli NRRL B-1670.</title>
        <authorList>
            <person name="Graham D.E."/>
            <person name="Mahan K.M."/>
            <person name="Klingeman D.M."/>
            <person name="Hettich R.L."/>
            <person name="Parry R.J."/>
            <person name="Spain J.C."/>
        </authorList>
    </citation>
    <scope>NUCLEOTIDE SEQUENCE [LARGE SCALE GENOMIC DNA]</scope>
    <source>
        <strain evidence="3 4">NRRL B-1670</strain>
    </source>
</reference>
<dbReference type="GO" id="GO:0020037">
    <property type="term" value="F:heme binding"/>
    <property type="evidence" value="ECO:0007669"/>
    <property type="project" value="InterPro"/>
</dbReference>
<keyword evidence="4" id="KW-1185">Reference proteome</keyword>
<comment type="similarity">
    <text evidence="1">Belongs to the cytochrome P450 family.</text>
</comment>
<evidence type="ECO:0000256" key="1">
    <source>
        <dbReference type="ARBA" id="ARBA00010617"/>
    </source>
</evidence>
<dbReference type="Proteomes" id="UP000218944">
    <property type="component" value="Unassembled WGS sequence"/>
</dbReference>
<evidence type="ECO:0000313" key="3">
    <source>
        <dbReference type="EMBL" id="PAU47873.1"/>
    </source>
</evidence>
<sequence length="322" mass="35332">MPKHATDHAKPWRIGQASGALPLLGHALALRRTPLDFLTSLPAQGDIVRIKLGPSTAYVVCAPELVHQLLAAPAVFDKGGPLFKVARDTLGNGLVTALREDHRRQRALAQPSFSNKRIATYFKVMQEEAHNTIASWSDGQPLDAAQVLSRMTANVTIQALLGSHITDEEVATLPPHLERCTKLTYRRATTPIPALNRLPTRSTRDYWESVAAIRRMGQVSIDRHRKDGASQDSLISSLMHAGTTEEAFTDEELVDQIVTLLFAGAETTGQRWRGLSTTWQTTRARKKPCIRNSMTSWTETPRPSPTSPGWGTSIAASPKHSG</sequence>
<comment type="caution">
    <text evidence="3">The sequence shown here is derived from an EMBL/GenBank/DDBJ whole genome shotgun (WGS) entry which is preliminary data.</text>
</comment>
<accession>A0A2A2D5Z1</accession>
<dbReference type="InterPro" id="IPR001128">
    <property type="entry name" value="Cyt_P450"/>
</dbReference>
<dbReference type="AlphaFoldDB" id="A0A2A2D5Z1"/>
<dbReference type="GO" id="GO:0005506">
    <property type="term" value="F:iron ion binding"/>
    <property type="evidence" value="ECO:0007669"/>
    <property type="project" value="InterPro"/>
</dbReference>
<dbReference type="PANTHER" id="PTHR24305:SF166">
    <property type="entry name" value="CYTOCHROME P450 12A4, MITOCHONDRIAL-RELATED"/>
    <property type="match status" value="1"/>
</dbReference>
<organism evidence="3 4">
    <name type="scientific">Streptomyces albireticuli</name>
    <dbReference type="NCBI Taxonomy" id="1940"/>
    <lineage>
        <taxon>Bacteria</taxon>
        <taxon>Bacillati</taxon>
        <taxon>Actinomycetota</taxon>
        <taxon>Actinomycetes</taxon>
        <taxon>Kitasatosporales</taxon>
        <taxon>Streptomycetaceae</taxon>
        <taxon>Streptomyces</taxon>
    </lineage>
</organism>
<feature type="region of interest" description="Disordered" evidence="2">
    <location>
        <begin position="291"/>
        <end position="322"/>
    </location>
</feature>
<dbReference type="InterPro" id="IPR036396">
    <property type="entry name" value="Cyt_P450_sf"/>
</dbReference>
<evidence type="ECO:0000313" key="4">
    <source>
        <dbReference type="Proteomes" id="UP000218944"/>
    </source>
</evidence>
<proteinExistence type="inferred from homology"/>
<dbReference type="Gene3D" id="1.10.630.10">
    <property type="entry name" value="Cytochrome P450"/>
    <property type="match status" value="1"/>
</dbReference>
<name>A0A2A2D5Z1_9ACTN</name>
<dbReference type="SUPFAM" id="SSF48264">
    <property type="entry name" value="Cytochrome P450"/>
    <property type="match status" value="1"/>
</dbReference>
<dbReference type="EMBL" id="NSJV01000319">
    <property type="protein sequence ID" value="PAU47873.1"/>
    <property type="molecule type" value="Genomic_DNA"/>
</dbReference>
<dbReference type="PANTHER" id="PTHR24305">
    <property type="entry name" value="CYTOCHROME P450"/>
    <property type="match status" value="1"/>
</dbReference>